<dbReference type="SUPFAM" id="SSF56281">
    <property type="entry name" value="Metallo-hydrolase/oxidoreductase"/>
    <property type="match status" value="1"/>
</dbReference>
<dbReference type="GO" id="GO:0016787">
    <property type="term" value="F:hydrolase activity"/>
    <property type="evidence" value="ECO:0007669"/>
    <property type="project" value="UniProtKB-KW"/>
</dbReference>
<reference evidence="2 3" key="1">
    <citation type="submission" date="2019-11" db="EMBL/GenBank/DDBJ databases">
        <title>Comparative genomics of hydrocarbon-degrading Desulfosarcina strains.</title>
        <authorList>
            <person name="Watanabe M."/>
            <person name="Kojima H."/>
            <person name="Fukui M."/>
        </authorList>
    </citation>
    <scope>NUCLEOTIDE SEQUENCE [LARGE SCALE GENOMIC DNA]</scope>
    <source>
        <strain evidence="2 3">PL12</strain>
    </source>
</reference>
<name>A0A5K7YYS5_9BACT</name>
<keyword evidence="2" id="KW-0378">Hydrolase</keyword>
<dbReference type="InterPro" id="IPR036866">
    <property type="entry name" value="RibonucZ/Hydroxyglut_hydro"/>
</dbReference>
<dbReference type="InterPro" id="IPR036388">
    <property type="entry name" value="WH-like_DNA-bd_sf"/>
</dbReference>
<dbReference type="Gene3D" id="1.10.10.10">
    <property type="entry name" value="Winged helix-like DNA-binding domain superfamily/Winged helix DNA-binding domain"/>
    <property type="match status" value="1"/>
</dbReference>
<dbReference type="KEGG" id="dalk:DSCA_36870"/>
<gene>
    <name evidence="2" type="ORF">DSCA_36870</name>
</gene>
<organism evidence="2 3">
    <name type="scientific">Desulfosarcina alkanivorans</name>
    <dbReference type="NCBI Taxonomy" id="571177"/>
    <lineage>
        <taxon>Bacteria</taxon>
        <taxon>Pseudomonadati</taxon>
        <taxon>Thermodesulfobacteriota</taxon>
        <taxon>Desulfobacteria</taxon>
        <taxon>Desulfobacterales</taxon>
        <taxon>Desulfosarcinaceae</taxon>
        <taxon>Desulfosarcina</taxon>
    </lineage>
</organism>
<dbReference type="Proteomes" id="UP000427906">
    <property type="component" value="Chromosome"/>
</dbReference>
<evidence type="ECO:0000313" key="3">
    <source>
        <dbReference type="Proteomes" id="UP000427906"/>
    </source>
</evidence>
<dbReference type="InterPro" id="IPR050662">
    <property type="entry name" value="Sec-metab_biosynth-thioest"/>
</dbReference>
<accession>A0A5K7YYS5</accession>
<dbReference type="PANTHER" id="PTHR23131">
    <property type="entry name" value="ENDORIBONUCLEASE LACTB2"/>
    <property type="match status" value="1"/>
</dbReference>
<feature type="domain" description="Metallo-beta-lactamase" evidence="1">
    <location>
        <begin position="23"/>
        <end position="228"/>
    </location>
</feature>
<proteinExistence type="predicted"/>
<dbReference type="PANTHER" id="PTHR23131:SF4">
    <property type="entry name" value="METALLO-BETA-LACTAMASE SUPERFAMILY POTEIN"/>
    <property type="match status" value="1"/>
</dbReference>
<dbReference type="InterPro" id="IPR001279">
    <property type="entry name" value="Metallo-B-lactamas"/>
</dbReference>
<protein>
    <submittedName>
        <fullName evidence="2">MBL fold metallo-hydrolase</fullName>
    </submittedName>
</protein>
<evidence type="ECO:0000313" key="2">
    <source>
        <dbReference type="EMBL" id="BBO69757.1"/>
    </source>
</evidence>
<dbReference type="AlphaFoldDB" id="A0A5K7YYS5"/>
<dbReference type="Pfam" id="PF00753">
    <property type="entry name" value="Lactamase_B"/>
    <property type="match status" value="1"/>
</dbReference>
<keyword evidence="3" id="KW-1185">Reference proteome</keyword>
<evidence type="ECO:0000259" key="1">
    <source>
        <dbReference type="SMART" id="SM00849"/>
    </source>
</evidence>
<dbReference type="SMART" id="SM00849">
    <property type="entry name" value="Lactamase_B"/>
    <property type="match status" value="1"/>
</dbReference>
<dbReference type="OrthoDB" id="9802248at2"/>
<sequence>MTEQLFPDFYCIQVPLPKSPLKYLNSYVVKGGGRSLVVDTGLNHRECLETMRTGLAKLDVDLNHTDFFITHLHADHFGLVGRLASRNSRIYFNRPDSELIESWNGFGQMIAYAERNGFPKAELHSALENHPGHKHGSKWVPKLNIINDGDIFEIGAYRFICIITPGHTKGHMCLYEPSRKILIAGDHLLIDITPNIQCWADDQNPLKEYLASLKRVGKLDVALVLPGHRRRFSDHRRRIDELMQHHEDRMTEICDILRSGPKNAYEVASQMSWDIRCETWNEFPVTQRWFATGEAISHLRFLEETKRIVRSKEIIPTTFYLAK</sequence>
<dbReference type="EMBL" id="AP021874">
    <property type="protein sequence ID" value="BBO69757.1"/>
    <property type="molecule type" value="Genomic_DNA"/>
</dbReference>
<dbReference type="RefSeq" id="WP_155317764.1">
    <property type="nucleotide sequence ID" value="NZ_AP021874.1"/>
</dbReference>
<dbReference type="Gene3D" id="3.60.15.10">
    <property type="entry name" value="Ribonuclease Z/Hydroxyacylglutathione hydrolase-like"/>
    <property type="match status" value="1"/>
</dbReference>